<evidence type="ECO:0000313" key="1">
    <source>
        <dbReference type="EMBL" id="PWH86945.1"/>
    </source>
</evidence>
<accession>A0A2U2XGM6</accession>
<dbReference type="Proteomes" id="UP000245370">
    <property type="component" value="Unassembled WGS sequence"/>
</dbReference>
<evidence type="ECO:0000313" key="2">
    <source>
        <dbReference type="Proteomes" id="UP000245370"/>
    </source>
</evidence>
<reference evidence="1 2" key="2">
    <citation type="submission" date="2018-05" db="EMBL/GenBank/DDBJ databases">
        <authorList>
            <person name="Lanie J.A."/>
            <person name="Ng W.-L."/>
            <person name="Kazmierczak K.M."/>
            <person name="Andrzejewski T.M."/>
            <person name="Davidsen T.M."/>
            <person name="Wayne K.J."/>
            <person name="Tettelin H."/>
            <person name="Glass J.I."/>
            <person name="Rusch D."/>
            <person name="Podicherti R."/>
            <person name="Tsui H.-C.T."/>
            <person name="Winkler M.E."/>
        </authorList>
    </citation>
    <scope>NUCLEOTIDE SEQUENCE [LARGE SCALE GENOMIC DNA]</scope>
    <source>
        <strain evidence="1 2">C305</strain>
    </source>
</reference>
<sequence length="132" mass="15308">MKTIQTYEDLLLEEQRIEAEVLLAKASLDTNIKSYLKPSNLFSFLEKKVEKEVDQGFSGDFELKKYLVSLSLDFLYNQVSEKLLTNKDEIKEGMDWKLIVKSYADQLYIGNKVVITDAVSDFIDQNIEKLKK</sequence>
<dbReference type="RefSeq" id="WP_109358023.1">
    <property type="nucleotide sequence ID" value="NZ_QFRJ01000001.1"/>
</dbReference>
<organism evidence="1 2">
    <name type="scientific">Brumimicrobium oceani</name>
    <dbReference type="NCBI Taxonomy" id="2100725"/>
    <lineage>
        <taxon>Bacteria</taxon>
        <taxon>Pseudomonadati</taxon>
        <taxon>Bacteroidota</taxon>
        <taxon>Flavobacteriia</taxon>
        <taxon>Flavobacteriales</taxon>
        <taxon>Crocinitomicaceae</taxon>
        <taxon>Brumimicrobium</taxon>
    </lineage>
</organism>
<protein>
    <submittedName>
        <fullName evidence="1">Uncharacterized protein</fullName>
    </submittedName>
</protein>
<reference evidence="1 2" key="1">
    <citation type="submission" date="2018-05" db="EMBL/GenBank/DDBJ databases">
        <title>Brumimicrobium oceani sp. nov., isolated from coastal sediment.</title>
        <authorList>
            <person name="Kou Y."/>
        </authorList>
    </citation>
    <scope>NUCLEOTIDE SEQUENCE [LARGE SCALE GENOMIC DNA]</scope>
    <source>
        <strain evidence="1 2">C305</strain>
    </source>
</reference>
<proteinExistence type="predicted"/>
<gene>
    <name evidence="1" type="ORF">DIT68_01415</name>
</gene>
<comment type="caution">
    <text evidence="1">The sequence shown here is derived from an EMBL/GenBank/DDBJ whole genome shotgun (WGS) entry which is preliminary data.</text>
</comment>
<keyword evidence="2" id="KW-1185">Reference proteome</keyword>
<dbReference type="OrthoDB" id="1467593at2"/>
<dbReference type="EMBL" id="QFRJ01000001">
    <property type="protein sequence ID" value="PWH86945.1"/>
    <property type="molecule type" value="Genomic_DNA"/>
</dbReference>
<dbReference type="AlphaFoldDB" id="A0A2U2XGM6"/>
<name>A0A2U2XGM6_9FLAO</name>